<feature type="non-terminal residue" evidence="1">
    <location>
        <position position="1"/>
    </location>
</feature>
<dbReference type="AlphaFoldDB" id="A0A396RJF2"/>
<sequence length="792" mass="83172">DANGNTTTRTLLAGTGHGGGEALVARQWNADGGTIEHGYDVFGDLRKLTDPLDAQQRRRVTRMTYDGMGRLTAQTRAQGTTLALTDHYGYDILGQRITHWNDFLNPDPANVYNVERTDYDAMGRVTRTQGWGGNPGSGSGAGGDVTTFTYTWQAGLQNTGLTGNTTAIGGWLKTTTHANTRTSSETTDLYGHVIASEDMGGFDQAFTYDRAGRVTGRSGAGDQIVYGWLNTGLAGSVTSVGGGTTLATYGYDANGNRTAEKTVIGGVTRQNATAVYDALGRMTSWADAGGGATPSASIAWEYDAVGNIRRTLASYRTLDRDNSWNDPSTSEQWYRFDTMNRMVTAEGKLTAVDANGDVVTGDAARGLAGAAIVRGQGFGIDLLYDQAGRRVQATRTIRRTQFVVNPAYIPPDGPTPYGGAADVALSGGVAAPEPLMIPPGTGGTPYINVAYAAENREEYAYDAAGNLIEVAIAESSAEDNGDGGVIVTPPGAAGTTATFGFDKMGRQLRQTDLGGAQPKYERVIAYNAKGQVASETVISLQAVAAEGVQTDTFRSITTNNYGSGSGYALGAVVTSSTTNAKWSGSAWQSEASSSTSNTYHWYAGAELYRTSISRDGQTQVSTYNRDGAGVLESVAIADGRPRTIAFANDVDGLAIARDESDNDPGHGDPHERWYRFAGRELGAIGNNGTTDVDYKASLGLRTRAYGTTWYGSGAFRSGQFSGLAHGDFADGYDAITSYEQGSEGGGYVVRGGETLASIAAMQWGDASLWYKLAEANGLAGDPGSGSGAGAQL</sequence>
<dbReference type="Proteomes" id="UP000266693">
    <property type="component" value="Unassembled WGS sequence"/>
</dbReference>
<dbReference type="NCBIfam" id="TIGR01643">
    <property type="entry name" value="YD_repeat_2x"/>
    <property type="match status" value="1"/>
</dbReference>
<gene>
    <name evidence="1" type="ORF">D1610_16785</name>
</gene>
<dbReference type="PANTHER" id="PTHR32305">
    <property type="match status" value="1"/>
</dbReference>
<dbReference type="InterPro" id="IPR050708">
    <property type="entry name" value="T6SS_VgrG/RHS"/>
</dbReference>
<dbReference type="OrthoDB" id="7322641at2"/>
<dbReference type="PANTHER" id="PTHR32305:SF15">
    <property type="entry name" value="PROTEIN RHSA-RELATED"/>
    <property type="match status" value="1"/>
</dbReference>
<proteinExistence type="predicted"/>
<dbReference type="EMBL" id="QWLV01000016">
    <property type="protein sequence ID" value="RHW16240.1"/>
    <property type="molecule type" value="Genomic_DNA"/>
</dbReference>
<evidence type="ECO:0000313" key="2">
    <source>
        <dbReference type="Proteomes" id="UP000266693"/>
    </source>
</evidence>
<organism evidence="1 2">
    <name type="scientific">Sphingomonas gilva</name>
    <dbReference type="NCBI Taxonomy" id="2305907"/>
    <lineage>
        <taxon>Bacteria</taxon>
        <taxon>Pseudomonadati</taxon>
        <taxon>Pseudomonadota</taxon>
        <taxon>Alphaproteobacteria</taxon>
        <taxon>Sphingomonadales</taxon>
        <taxon>Sphingomonadaceae</taxon>
        <taxon>Sphingomonas</taxon>
    </lineage>
</organism>
<comment type="caution">
    <text evidence="1">The sequence shown here is derived from an EMBL/GenBank/DDBJ whole genome shotgun (WGS) entry which is preliminary data.</text>
</comment>
<dbReference type="InterPro" id="IPR031325">
    <property type="entry name" value="RHS_repeat"/>
</dbReference>
<reference evidence="1 2" key="1">
    <citation type="submission" date="2018-08" db="EMBL/GenBank/DDBJ databases">
        <title>The multiple taxonomic identification of Sphingomonas gilva.</title>
        <authorList>
            <person name="Zhu D."/>
            <person name="Zheng S."/>
        </authorList>
    </citation>
    <scope>NUCLEOTIDE SEQUENCE [LARGE SCALE GENOMIC DNA]</scope>
    <source>
        <strain evidence="1 2">ZDH117</strain>
    </source>
</reference>
<name>A0A396RJF2_9SPHN</name>
<evidence type="ECO:0008006" key="3">
    <source>
        <dbReference type="Google" id="ProtNLM"/>
    </source>
</evidence>
<protein>
    <recommendedName>
        <fullName evidence="3">RHS repeat protein</fullName>
    </recommendedName>
</protein>
<evidence type="ECO:0000313" key="1">
    <source>
        <dbReference type="EMBL" id="RHW16240.1"/>
    </source>
</evidence>
<accession>A0A396RJF2</accession>
<feature type="non-terminal residue" evidence="1">
    <location>
        <position position="792"/>
    </location>
</feature>
<dbReference type="InterPro" id="IPR006530">
    <property type="entry name" value="YD"/>
</dbReference>
<dbReference type="Pfam" id="PF05593">
    <property type="entry name" value="RHS_repeat"/>
    <property type="match status" value="1"/>
</dbReference>
<dbReference type="Gene3D" id="2.180.10.10">
    <property type="entry name" value="RHS repeat-associated core"/>
    <property type="match status" value="2"/>
</dbReference>
<keyword evidence="2" id="KW-1185">Reference proteome</keyword>
<dbReference type="RefSeq" id="WP_147414364.1">
    <property type="nucleotide sequence ID" value="NZ_QWLV01000016.1"/>
</dbReference>